<name>A0A1D2M788_ORCCI</name>
<dbReference type="AlphaFoldDB" id="A0A1D2M788"/>
<feature type="region of interest" description="Disordered" evidence="1">
    <location>
        <begin position="1"/>
        <end position="29"/>
    </location>
</feature>
<reference evidence="2 3" key="1">
    <citation type="journal article" date="2016" name="Genome Biol. Evol.">
        <title>Gene Family Evolution Reflects Adaptation to Soil Environmental Stressors in the Genome of the Collembolan Orchesella cincta.</title>
        <authorList>
            <person name="Faddeeva-Vakhrusheva A."/>
            <person name="Derks M.F."/>
            <person name="Anvar S.Y."/>
            <person name="Agamennone V."/>
            <person name="Suring W."/>
            <person name="Smit S."/>
            <person name="van Straalen N.M."/>
            <person name="Roelofs D."/>
        </authorList>
    </citation>
    <scope>NUCLEOTIDE SEQUENCE [LARGE SCALE GENOMIC DNA]</scope>
    <source>
        <tissue evidence="2">Mixed pool</tissue>
    </source>
</reference>
<evidence type="ECO:0000313" key="2">
    <source>
        <dbReference type="EMBL" id="ODM88829.1"/>
    </source>
</evidence>
<accession>A0A1D2M788</accession>
<dbReference type="Proteomes" id="UP000094527">
    <property type="component" value="Unassembled WGS sequence"/>
</dbReference>
<evidence type="ECO:0000256" key="1">
    <source>
        <dbReference type="SAM" id="MobiDB-lite"/>
    </source>
</evidence>
<sequence>KAIETYAQHPPNFALPQGQELSEKESDQDCKDGRLVRQIRFLGRKCHQHSLPKIAVSERP</sequence>
<protein>
    <submittedName>
        <fullName evidence="2">Uncharacterized protein</fullName>
    </submittedName>
</protein>
<evidence type="ECO:0000313" key="3">
    <source>
        <dbReference type="Proteomes" id="UP000094527"/>
    </source>
</evidence>
<organism evidence="2 3">
    <name type="scientific">Orchesella cincta</name>
    <name type="common">Springtail</name>
    <name type="synonym">Podura cincta</name>
    <dbReference type="NCBI Taxonomy" id="48709"/>
    <lineage>
        <taxon>Eukaryota</taxon>
        <taxon>Metazoa</taxon>
        <taxon>Ecdysozoa</taxon>
        <taxon>Arthropoda</taxon>
        <taxon>Hexapoda</taxon>
        <taxon>Collembola</taxon>
        <taxon>Entomobryomorpha</taxon>
        <taxon>Entomobryoidea</taxon>
        <taxon>Orchesellidae</taxon>
        <taxon>Orchesellinae</taxon>
        <taxon>Orchesella</taxon>
    </lineage>
</organism>
<proteinExistence type="predicted"/>
<feature type="non-terminal residue" evidence="2">
    <location>
        <position position="1"/>
    </location>
</feature>
<keyword evidence="3" id="KW-1185">Reference proteome</keyword>
<comment type="caution">
    <text evidence="2">The sequence shown here is derived from an EMBL/GenBank/DDBJ whole genome shotgun (WGS) entry which is preliminary data.</text>
</comment>
<gene>
    <name evidence="2" type="ORF">Ocin01_17852</name>
</gene>
<dbReference type="EMBL" id="LJIJ01003138">
    <property type="protein sequence ID" value="ODM88829.1"/>
    <property type="molecule type" value="Genomic_DNA"/>
</dbReference>